<dbReference type="DIP" id="DIP-60530N"/>
<proteinExistence type="evidence at protein level"/>
<dbReference type="Pfam" id="PF24642">
    <property type="entry name" value="DUF7636"/>
    <property type="match status" value="1"/>
</dbReference>
<feature type="domain" description="DUF7636" evidence="11">
    <location>
        <begin position="1526"/>
        <end position="1627"/>
    </location>
</feature>
<dbReference type="FunCoup" id="G5EBQ3">
    <property type="interactions" value="38"/>
</dbReference>
<keyword evidence="20" id="KW-1267">Proteomics identification</keyword>
<feature type="region of interest" description="Disordered" evidence="9">
    <location>
        <begin position="1063"/>
        <end position="1085"/>
    </location>
</feature>
<dbReference type="GO" id="GO:0003968">
    <property type="term" value="F:RNA-directed RNA polymerase activity"/>
    <property type="evidence" value="ECO:0000318"/>
    <property type="project" value="GO_Central"/>
</dbReference>
<evidence type="ECO:0000256" key="4">
    <source>
        <dbReference type="ARBA" id="ARBA00022679"/>
    </source>
</evidence>
<evidence type="ECO:0000256" key="2">
    <source>
        <dbReference type="ARBA" id="ARBA00012494"/>
    </source>
</evidence>
<dbReference type="GO" id="GO:0003723">
    <property type="term" value="F:RNA binding"/>
    <property type="evidence" value="ECO:0007669"/>
    <property type="project" value="UniProtKB-KW"/>
</dbReference>
<evidence type="ECO:0000259" key="14">
    <source>
        <dbReference type="Pfam" id="PF25359"/>
    </source>
</evidence>
<reference evidence="17" key="3">
    <citation type="submission" date="2003-03" db="EMBL/GenBank/DDBJ databases">
        <authorList>
            <person name="Sulson J.E."/>
            <person name="Waterston R."/>
        </authorList>
    </citation>
    <scope>NUCLEOTIDE SEQUENCE</scope>
    <source>
        <strain evidence="17">Bristol N2</strain>
    </source>
</reference>
<comment type="catalytic activity">
    <reaction evidence="8">
        <text>RNA(n) + a ribonucleoside 5'-triphosphate = RNA(n+1) + diphosphate</text>
        <dbReference type="Rhea" id="RHEA:21248"/>
        <dbReference type="Rhea" id="RHEA-COMP:14527"/>
        <dbReference type="Rhea" id="RHEA-COMP:17342"/>
        <dbReference type="ChEBI" id="CHEBI:33019"/>
        <dbReference type="ChEBI" id="CHEBI:61557"/>
        <dbReference type="ChEBI" id="CHEBI:140395"/>
        <dbReference type="EC" id="2.7.7.48"/>
    </reaction>
</comment>
<dbReference type="GO" id="GO:0031380">
    <property type="term" value="C:nuclear RNA-directed RNA polymerase complex"/>
    <property type="evidence" value="ECO:0000318"/>
    <property type="project" value="GO_Central"/>
</dbReference>
<evidence type="ECO:0000259" key="15">
    <source>
        <dbReference type="Pfam" id="PF26253"/>
    </source>
</evidence>
<dbReference type="CD-CODE" id="73A75392">
    <property type="entry name" value="P-granule"/>
</dbReference>
<keyword evidence="6" id="KW-0694">RNA-binding</keyword>
<dbReference type="GO" id="GO:0007283">
    <property type="term" value="P:spermatogenesis"/>
    <property type="evidence" value="ECO:0000315"/>
    <property type="project" value="WormBase"/>
</dbReference>
<dbReference type="PaxDb" id="6239-F26A3.3"/>
<evidence type="ECO:0000256" key="7">
    <source>
        <dbReference type="ARBA" id="ARBA00023158"/>
    </source>
</evidence>
<dbReference type="Pfam" id="PF26253">
    <property type="entry name" value="RdRP_head"/>
    <property type="match status" value="1"/>
</dbReference>
<dbReference type="InterPro" id="IPR056053">
    <property type="entry name" value="DUF7636"/>
</dbReference>
<sequence>MGDEGYRGWIKLEIPCSLPERQMGPIVKCHVAKLEPALNEYNIKVLTKGQVQVVEEQDCEPFYETNYEVATSRFSHDLIAAIQTYLKDLSTDHLMPFQRGNLVLHSSDFWSSELTCHLVDIPLAAVFFGNIQGGTFINHWEVSFWDDVRRRKSARTRNTEPTQADKIGMNQIKVEFEFDKIDFMTVHFKHFENDFEVADKDAKRTKQTVTMYYQITVRRTSIRRIIVDPVVQDCNGSDRIRVHFELNCPVLIRRAYRTAKQESENRHSVPHYRRYLVINRGRSANQYPTAKAITDSPVFTIEFDQSVGLNEIYRLLSRLRIRTGVSIEFADIPSIDCLIWRENPYNRWTFLNNQHLSPTHFSAPIYRDFITTAFPKKHEVCGSREVDTNRERKFAITYLLECLISRGAVVKDQILLDEGIWHRFLEVILHYYTKDDKLCEAGLEDLVHMIDGRKRIGSLIKCFDRICQTRQRNSLVNGLTTEEMREGYQRVRKIIFTPTRVIYVAPETLMGNRVLRRYDHDGTRVLRITFRDDDNQKMRTNKTSTMLEKTVNQYLKNGITVAGRNFGYLGSSNSQMRDNGAYFMEKYSSSQCREYERIYQIKPPITFNPKIQAARKNLGRFETIDNIPKMMARLGQCFTQSRLSGVNLERCTYMTTYDLTGGKNLKGDEYTFSDGVGMMSYRFAQMVSEVMDFGKGVPSCFQFRFRGMKGVISIEPLLDNLRQWSISYNISKPSDDSSWSLNCMFRPSQIKFISKRHPRDQVEIVKYSSPVPVALNKPFINILDQVSEMQSLECHRRVTNRIEELLDRQMLSFAQQMVDETFCRNRLKELPRRVDIDYLRTTWGFTLSSEPFFRSLIKASIKFSITRQLRKEQIPIPCDLGRSMLGVVDETGRLQYGQIFVQYTKNLALKLPPKNAARQVLTGTVLLTKNPCIVAGDVRIFEAVDIPELHHMCDVVVFPQHGPRPHPDEMAGSDLDGDEYSIIWDQQLLLDKNEDPYDFTSEKQKASFKEDEIDDLMREFYVKYLKLDSVGQISNSHLHNSDQYGLNARVCMDLAKKNCQAVDFTKSGQPPDELERKWRKDEETGEMIPPERAERVPDYHMGNDHTPMYVSPRLCGKLFREFKAIDDVLKISEERDEQVEISIDETIKIDGYTEYMASAKNDLARYNAQLRSMMENYGIKTEGEVFSGCIVDMRNRISDKDQDDMSFFNTNQMIETKLTNLFKKYREIFFEEFEGGWEGNTEAFSRYGRDSNILQRQCRAPTVQMMKKAVAWYRACYEEARITRENKKLSFAWLAYDVIAKVKQDKSLTSDEVKMGGANPLYTMLDDHRSQYLVDNSRKFEAFRQFSTPKTSGEQVKRAHRIIKMYTETYPGLDAVLFMLDEWARISNLFENQSLREYHLSLLFILFATRQFSSVDGNAAKFFNKVDEKSYKQSKTIGDFEPSLYIEEKGKSQMMVKFLEFLASRKFRKMANLSFCALDFSSIFMRGEWQIFHLAALKTYYNVLFNLRFEELPVSTDPTTTVRSIIRENEPFVIELPANCDRSLVHRKLVEHTGVKEIFMRNMEKSVRSSDDVQKINMRLLVSTRGTLESMYKLRQLVAVKVPIKTYVTGQDVSTQMARLCYEKIVRGHINI</sequence>
<keyword evidence="3 17" id="KW-0696">RNA-directed RNA polymerase</keyword>
<evidence type="ECO:0000256" key="6">
    <source>
        <dbReference type="ARBA" id="ARBA00022884"/>
    </source>
</evidence>
<dbReference type="Proteomes" id="UP000001940">
    <property type="component" value="Chromosome I"/>
</dbReference>
<evidence type="ECO:0000259" key="12">
    <source>
        <dbReference type="Pfam" id="PF24643"/>
    </source>
</evidence>
<evidence type="ECO:0000313" key="17">
    <source>
        <dbReference type="EMBL" id="CAB01701.2"/>
    </source>
</evidence>
<dbReference type="GO" id="GO:1903863">
    <property type="term" value="P:P granule assembly"/>
    <property type="evidence" value="ECO:0000315"/>
    <property type="project" value="WormBase"/>
</dbReference>
<dbReference type="STRING" id="6239.F26A3.3.1"/>
<evidence type="ECO:0000256" key="5">
    <source>
        <dbReference type="ARBA" id="ARBA00022695"/>
    </source>
</evidence>
<dbReference type="InterPro" id="IPR058752">
    <property type="entry name" value="RDRP_C_head"/>
</dbReference>
<dbReference type="BRENDA" id="2.7.7.48">
    <property type="organism ID" value="1045"/>
</dbReference>
<dbReference type="GO" id="GO:0035194">
    <property type="term" value="P:regulatory ncRNA-mediated post-transcriptional gene silencing"/>
    <property type="evidence" value="ECO:0000315"/>
    <property type="project" value="WormBase"/>
</dbReference>
<dbReference type="SMR" id="G5EBQ3"/>
<dbReference type="GO" id="GO:0000794">
    <property type="term" value="C:condensed nuclear chromosome"/>
    <property type="evidence" value="ECO:0000314"/>
    <property type="project" value="WormBase"/>
</dbReference>
<keyword evidence="4" id="KW-0808">Transferase</keyword>
<dbReference type="RefSeq" id="NP_492132.1">
    <property type="nucleotide sequence ID" value="NM_059731.6"/>
</dbReference>
<dbReference type="GO" id="GO:0030422">
    <property type="term" value="P:siRNA processing"/>
    <property type="evidence" value="ECO:0000318"/>
    <property type="project" value="GO_Central"/>
</dbReference>
<reference evidence="17 18" key="1">
    <citation type="journal article" date="1998" name="Science">
        <title>Genome sequence of the nematode C. elegans: a platform for investigating biology.</title>
        <authorList>
            <consortium name="The C. elegans sequencing consortium"/>
            <person name="Sulson J.E."/>
            <person name="Waterston R."/>
        </authorList>
    </citation>
    <scope>NUCLEOTIDE SEQUENCE [LARGE SCALE GENOMIC DNA]</scope>
    <source>
        <strain evidence="17 18">Bristol N2</strain>
    </source>
</reference>
<dbReference type="GO" id="GO:0005737">
    <property type="term" value="C:cytoplasm"/>
    <property type="evidence" value="ECO:0000314"/>
    <property type="project" value="WormBase"/>
</dbReference>
<dbReference type="AGR" id="WB:WBGene00001214"/>
<dbReference type="CTD" id="172524"/>
<keyword evidence="18" id="KW-1185">Reference proteome</keyword>
<dbReference type="EMBL" id="AF159143">
    <property type="protein sequence ID" value="AAF80367.1"/>
    <property type="molecule type" value="mRNA"/>
</dbReference>
<evidence type="ECO:0000256" key="1">
    <source>
        <dbReference type="ARBA" id="ARBA00005762"/>
    </source>
</evidence>
<dbReference type="IntAct" id="G5EBQ3">
    <property type="interactions" value="2"/>
</dbReference>
<gene>
    <name evidence="17 19" type="primary">ego-1</name>
    <name evidence="17" type="ORF">CELE_F26A3.3</name>
    <name evidence="19" type="ORF">F26A3.3</name>
</gene>
<dbReference type="EC" id="2.7.7.48" evidence="2"/>
<dbReference type="HOGENOM" id="CLU_001939_0_0_1"/>
<evidence type="ECO:0000313" key="18">
    <source>
        <dbReference type="Proteomes" id="UP000001940"/>
    </source>
</evidence>
<dbReference type="InterPro" id="IPR057493">
    <property type="entry name" value="PH_RdRP-assoc"/>
</dbReference>
<feature type="compositionally biased region" description="Basic and acidic residues" evidence="9">
    <location>
        <begin position="1073"/>
        <end position="1082"/>
    </location>
</feature>
<feature type="domain" description="RDRP core" evidence="10">
    <location>
        <begin position="496"/>
        <end position="1121"/>
    </location>
</feature>
<dbReference type="PeptideAtlas" id="G5EBQ3"/>
<evidence type="ECO:0000313" key="16">
    <source>
        <dbReference type="EMBL" id="AAF80367.1"/>
    </source>
</evidence>
<dbReference type="eggNOG" id="KOG0988">
    <property type="taxonomic scope" value="Eukaryota"/>
</dbReference>
<feature type="domain" description="RDRP C-terminal head" evidence="15">
    <location>
        <begin position="1143"/>
        <end position="1307"/>
    </location>
</feature>
<dbReference type="OMA" id="HNEEPMD"/>
<dbReference type="GO" id="GO:0005634">
    <property type="term" value="C:nucleus"/>
    <property type="evidence" value="ECO:0000314"/>
    <property type="project" value="WormBase"/>
</dbReference>
<name>G5EBQ3_CAEEL</name>
<dbReference type="Bgee" id="WBGene00001214">
    <property type="expression patterns" value="Expressed in germ line (C elegans) and 3 other cell types or tissues"/>
</dbReference>
<evidence type="ECO:0000256" key="3">
    <source>
        <dbReference type="ARBA" id="ARBA00022484"/>
    </source>
</evidence>
<dbReference type="WormBase" id="F26A3.3">
    <property type="protein sequence ID" value="CE27140"/>
    <property type="gene ID" value="WBGene00001214"/>
    <property type="gene designation" value="ego-1"/>
</dbReference>
<dbReference type="OrthoDB" id="6513042at2759"/>
<dbReference type="InterPro" id="IPR007855">
    <property type="entry name" value="RDRP"/>
</dbReference>
<evidence type="ECO:0000256" key="8">
    <source>
        <dbReference type="ARBA" id="ARBA00048744"/>
    </source>
</evidence>
<evidence type="ECO:0000259" key="11">
    <source>
        <dbReference type="Pfam" id="PF24642"/>
    </source>
</evidence>
<evidence type="ECO:0000259" key="10">
    <source>
        <dbReference type="Pfam" id="PF05183"/>
    </source>
</evidence>
<keyword evidence="5" id="KW-0548">Nucleotidyltransferase</keyword>
<feature type="domain" description="PH-like" evidence="14">
    <location>
        <begin position="115"/>
        <end position="334"/>
    </location>
</feature>
<dbReference type="GeneID" id="172524"/>
<dbReference type="GO" id="GO:0043186">
    <property type="term" value="C:P granule"/>
    <property type="evidence" value="ECO:0000314"/>
    <property type="project" value="WormBase"/>
</dbReference>
<dbReference type="GO" id="GO:0051664">
    <property type="term" value="P:nuclear pore localization"/>
    <property type="evidence" value="ECO:0000315"/>
    <property type="project" value="WormBase"/>
</dbReference>
<dbReference type="GO" id="GO:0070090">
    <property type="term" value="C:metaphase plate"/>
    <property type="evidence" value="ECO:0000314"/>
    <property type="project" value="WormBase"/>
</dbReference>
<feature type="domain" description="DUF7637" evidence="12">
    <location>
        <begin position="3"/>
        <end position="112"/>
    </location>
</feature>
<dbReference type="PIR" id="T21381">
    <property type="entry name" value="T21381"/>
</dbReference>
<dbReference type="GO" id="GO:0048477">
    <property type="term" value="P:oogenesis"/>
    <property type="evidence" value="ECO:0000315"/>
    <property type="project" value="WormBase"/>
</dbReference>
<feature type="domain" description="DUF7752" evidence="13">
    <location>
        <begin position="1366"/>
        <end position="1475"/>
    </location>
</feature>
<organism evidence="17 18">
    <name type="scientific">Caenorhabditis elegans</name>
    <dbReference type="NCBI Taxonomy" id="6239"/>
    <lineage>
        <taxon>Eukaryota</taxon>
        <taxon>Metazoa</taxon>
        <taxon>Ecdysozoa</taxon>
        <taxon>Nematoda</taxon>
        <taxon>Chromadorea</taxon>
        <taxon>Rhabditida</taxon>
        <taxon>Rhabditina</taxon>
        <taxon>Rhabditomorpha</taxon>
        <taxon>Rhabditoidea</taxon>
        <taxon>Rhabditidae</taxon>
        <taxon>Peloderinae</taxon>
        <taxon>Caenorhabditis</taxon>
    </lineage>
</organism>
<protein>
    <recommendedName>
        <fullName evidence="2">RNA-directed RNA polymerase</fullName>
        <ecNumber evidence="2">2.7.7.48</ecNumber>
    </recommendedName>
</protein>
<keyword evidence="7" id="KW-0943">RNA-mediated gene silencing</keyword>
<dbReference type="InterPro" id="IPR056054">
    <property type="entry name" value="DUF7637"/>
</dbReference>
<dbReference type="Pfam" id="PF25359">
    <property type="entry name" value="PH_met_RdRP"/>
    <property type="match status" value="1"/>
</dbReference>
<dbReference type="AlphaFoldDB" id="G5EBQ3"/>
<evidence type="ECO:0007829" key="20">
    <source>
        <dbReference type="PeptideAtlas" id="G5EBQ3"/>
    </source>
</evidence>
<dbReference type="InterPro" id="IPR057596">
    <property type="entry name" value="RDRP_core"/>
</dbReference>
<evidence type="ECO:0000256" key="9">
    <source>
        <dbReference type="SAM" id="MobiDB-lite"/>
    </source>
</evidence>
<dbReference type="Pfam" id="PF05183">
    <property type="entry name" value="RdRP"/>
    <property type="match status" value="1"/>
</dbReference>
<evidence type="ECO:0000313" key="19">
    <source>
        <dbReference type="WormBase" id="F26A3.3"/>
    </source>
</evidence>
<reference evidence="17" key="4">
    <citation type="submission" date="2024-10" db="EMBL/GenBank/DDBJ databases">
        <authorList>
            <consortium name="WormBase Consortium"/>
            <person name="WormBase"/>
        </authorList>
    </citation>
    <scope>NUCLEOTIDE SEQUENCE</scope>
    <source>
        <strain evidence="17">Bristol N2</strain>
    </source>
</reference>
<reference evidence="16" key="2">
    <citation type="journal article" date="2000" name="Curr. Biol.">
        <title>EGO-1 is related to RNA-directed RNA polymerase and functions in germ-line development and RNA interference in C. elegans.</title>
        <authorList>
            <person name="Smardon A."/>
            <person name="Spoerke J.M."/>
            <person name="Stacey S.C."/>
            <person name="Klein M.E."/>
            <person name="Mackin N."/>
            <person name="Maine E.M."/>
        </authorList>
    </citation>
    <scope>NUCLEOTIDE SEQUENCE</scope>
    <source>
        <strain evidence="16">N2</strain>
    </source>
</reference>
<dbReference type="GO" id="GO:0007281">
    <property type="term" value="P:germ cell development"/>
    <property type="evidence" value="ECO:0000316"/>
    <property type="project" value="WormBase"/>
</dbReference>
<dbReference type="PANTHER" id="PTHR23079:SF54">
    <property type="entry name" value="RNA-DIRECTED RNA POLYMERASE"/>
    <property type="match status" value="1"/>
</dbReference>
<dbReference type="KEGG" id="cel:CELE_F26A3.3"/>
<dbReference type="InterPro" id="IPR056654">
    <property type="entry name" value="DUF7752"/>
</dbReference>
<dbReference type="Pfam" id="PF24643">
    <property type="entry name" value="DUF7637"/>
    <property type="match status" value="1"/>
</dbReference>
<comment type="similarity">
    <text evidence="1">Belongs to the RdRP family.</text>
</comment>
<accession>G5EBQ3</accession>
<evidence type="ECO:0000259" key="13">
    <source>
        <dbReference type="Pfam" id="PF24934"/>
    </source>
</evidence>
<dbReference type="PANTHER" id="PTHR23079">
    <property type="entry name" value="RNA-DEPENDENT RNA POLYMERASE"/>
    <property type="match status" value="1"/>
</dbReference>
<dbReference type="Pfam" id="PF24934">
    <property type="entry name" value="DUF7752"/>
    <property type="match status" value="1"/>
</dbReference>
<dbReference type="EMBL" id="BX284601">
    <property type="protein sequence ID" value="CAB01701.2"/>
    <property type="molecule type" value="Genomic_DNA"/>
</dbReference>